<dbReference type="InterPro" id="IPR008971">
    <property type="entry name" value="HSP40/DnaJ_pept-bd"/>
</dbReference>
<dbReference type="GO" id="GO:0005737">
    <property type="term" value="C:cytoplasm"/>
    <property type="evidence" value="ECO:0007669"/>
    <property type="project" value="TreeGrafter"/>
</dbReference>
<dbReference type="PANTHER" id="PTHR43096">
    <property type="entry name" value="DNAJ HOMOLOG 1, MITOCHONDRIAL-RELATED"/>
    <property type="match status" value="1"/>
</dbReference>
<name>A0A8H8DGV1_9FUNG</name>
<dbReference type="Gene3D" id="2.60.260.20">
    <property type="entry name" value="Urease metallochaperone UreE, N-terminal domain"/>
    <property type="match status" value="2"/>
</dbReference>
<feature type="non-terminal residue" evidence="4">
    <location>
        <position position="1"/>
    </location>
</feature>
<dbReference type="OrthoDB" id="10256793at2759"/>
<dbReference type="EMBL" id="JAEFCI010009566">
    <property type="protein sequence ID" value="KAG5457733.1"/>
    <property type="molecule type" value="Genomic_DNA"/>
</dbReference>
<dbReference type="Pfam" id="PF01556">
    <property type="entry name" value="DnaJ_C"/>
    <property type="match status" value="1"/>
</dbReference>
<organism evidence="4 5">
    <name type="scientific">Olpidium bornovanus</name>
    <dbReference type="NCBI Taxonomy" id="278681"/>
    <lineage>
        <taxon>Eukaryota</taxon>
        <taxon>Fungi</taxon>
        <taxon>Fungi incertae sedis</taxon>
        <taxon>Olpidiomycota</taxon>
        <taxon>Olpidiomycotina</taxon>
        <taxon>Olpidiomycetes</taxon>
        <taxon>Olpidiales</taxon>
        <taxon>Olpidiaceae</taxon>
        <taxon>Olpidium</taxon>
    </lineage>
</organism>
<dbReference type="CDD" id="cd10747">
    <property type="entry name" value="DnaJ_C"/>
    <property type="match status" value="1"/>
</dbReference>
<evidence type="ECO:0000256" key="1">
    <source>
        <dbReference type="ARBA" id="ARBA00023186"/>
    </source>
</evidence>
<dbReference type="GO" id="GO:0042026">
    <property type="term" value="P:protein refolding"/>
    <property type="evidence" value="ECO:0007669"/>
    <property type="project" value="TreeGrafter"/>
</dbReference>
<feature type="region of interest" description="Disordered" evidence="2">
    <location>
        <begin position="1"/>
        <end position="46"/>
    </location>
</feature>
<accession>A0A8H8DGV1</accession>
<reference evidence="4 5" key="1">
    <citation type="journal article" name="Sci. Rep.">
        <title>Genome-scale phylogenetic analyses confirm Olpidium as the closest living zoosporic fungus to the non-flagellated, terrestrial fungi.</title>
        <authorList>
            <person name="Chang Y."/>
            <person name="Rochon D."/>
            <person name="Sekimoto S."/>
            <person name="Wang Y."/>
            <person name="Chovatia M."/>
            <person name="Sandor L."/>
            <person name="Salamov A."/>
            <person name="Grigoriev I.V."/>
            <person name="Stajich J.E."/>
            <person name="Spatafora J.W."/>
        </authorList>
    </citation>
    <scope>NUCLEOTIDE SEQUENCE [LARGE SCALE GENOMIC DNA]</scope>
    <source>
        <strain evidence="4">S191</strain>
    </source>
</reference>
<keyword evidence="5" id="KW-1185">Reference proteome</keyword>
<feature type="domain" description="Chaperone DnaJ C-terminal" evidence="3">
    <location>
        <begin position="171"/>
        <end position="288"/>
    </location>
</feature>
<evidence type="ECO:0000259" key="3">
    <source>
        <dbReference type="Pfam" id="PF01556"/>
    </source>
</evidence>
<feature type="compositionally biased region" description="Basic and acidic residues" evidence="2">
    <location>
        <begin position="1"/>
        <end position="12"/>
    </location>
</feature>
<gene>
    <name evidence="4" type="ORF">BJ554DRAFT_2179</name>
</gene>
<proteinExistence type="predicted"/>
<sequence length="289" mass="31148">AKSERGGFEKESAGGPGDRGSRSNFDGFADEDEMCDDGGGEDEDGFKYWHGGRRRRRRRRKNGTDVLVRVEVAFADALQGKTITVDDVLGRRHRARLDAQGLPQRRGAAMMNTECSKCRGSGGHVSPEARCGACHGQGGTKTTGTADVKIPSTFSVSLLSSKRFELPADLAGKSKKTVIRIPRKGNPALGRKGKAGDLFVEISVRPSEEFRRDGLDIHVLAEVPLTTAVLGGRVRVPTAGGHVDMNVRPGSQTGQVTVIRDRGIKAHRKASCGHRRGQLYVTINVPLPT</sequence>
<dbReference type="SUPFAM" id="SSF49493">
    <property type="entry name" value="HSP40/DnaJ peptide-binding domain"/>
    <property type="match status" value="2"/>
</dbReference>
<dbReference type="GO" id="GO:0051082">
    <property type="term" value="F:unfolded protein binding"/>
    <property type="evidence" value="ECO:0007669"/>
    <property type="project" value="InterPro"/>
</dbReference>
<feature type="compositionally biased region" description="Acidic residues" evidence="2">
    <location>
        <begin position="28"/>
        <end position="44"/>
    </location>
</feature>
<dbReference type="AlphaFoldDB" id="A0A8H8DGV1"/>
<comment type="caution">
    <text evidence="4">The sequence shown here is derived from an EMBL/GenBank/DDBJ whole genome shotgun (WGS) entry which is preliminary data.</text>
</comment>
<dbReference type="Proteomes" id="UP000673691">
    <property type="component" value="Unassembled WGS sequence"/>
</dbReference>
<protein>
    <recommendedName>
        <fullName evidence="3">Chaperone DnaJ C-terminal domain-containing protein</fullName>
    </recommendedName>
</protein>
<dbReference type="InterPro" id="IPR002939">
    <property type="entry name" value="DnaJ_C"/>
</dbReference>
<keyword evidence="1" id="KW-0143">Chaperone</keyword>
<evidence type="ECO:0000313" key="4">
    <source>
        <dbReference type="EMBL" id="KAG5457733.1"/>
    </source>
</evidence>
<dbReference type="PANTHER" id="PTHR43096:SF52">
    <property type="entry name" value="DNAJ HOMOLOG 1, MITOCHONDRIAL-RELATED"/>
    <property type="match status" value="1"/>
</dbReference>
<evidence type="ECO:0000256" key="2">
    <source>
        <dbReference type="SAM" id="MobiDB-lite"/>
    </source>
</evidence>
<evidence type="ECO:0000313" key="5">
    <source>
        <dbReference type="Proteomes" id="UP000673691"/>
    </source>
</evidence>